<dbReference type="EMBL" id="MN740088">
    <property type="protein sequence ID" value="QHT87423.1"/>
    <property type="molecule type" value="Genomic_DNA"/>
</dbReference>
<organism evidence="1">
    <name type="scientific">viral metagenome</name>
    <dbReference type="NCBI Taxonomy" id="1070528"/>
    <lineage>
        <taxon>unclassified sequences</taxon>
        <taxon>metagenomes</taxon>
        <taxon>organismal metagenomes</taxon>
    </lineage>
</organism>
<accession>A0A6C0I5K8</accession>
<name>A0A6C0I5K8_9ZZZZ</name>
<dbReference type="AlphaFoldDB" id="A0A6C0I5K8"/>
<proteinExistence type="predicted"/>
<protein>
    <submittedName>
        <fullName evidence="1">Uncharacterized protein</fullName>
    </submittedName>
</protein>
<reference evidence="1" key="1">
    <citation type="journal article" date="2020" name="Nature">
        <title>Giant virus diversity and host interactions through global metagenomics.</title>
        <authorList>
            <person name="Schulz F."/>
            <person name="Roux S."/>
            <person name="Paez-Espino D."/>
            <person name="Jungbluth S."/>
            <person name="Walsh D.A."/>
            <person name="Denef V.J."/>
            <person name="McMahon K.D."/>
            <person name="Konstantinidis K.T."/>
            <person name="Eloe-Fadrosh E.A."/>
            <person name="Kyrpides N.C."/>
            <person name="Woyke T."/>
        </authorList>
    </citation>
    <scope>NUCLEOTIDE SEQUENCE</scope>
    <source>
        <strain evidence="1">GVMAG-M-3300023184-190</strain>
    </source>
</reference>
<sequence>MSGKESRIRNIVHTDKWLHATIDLSSQYHVVSLLKNDANSPDLDQLVDTTNTSSSIASLIEHQIRGKISGYKYQDIRKGIYCDASFVSIQDVYSTLVNSNYQCYYCKKGVHVLYVKAREPMQWTLERLDNQYGHNRDNVVVSCLHCNLCRKTMYHERFSFTKQMQVVKLE</sequence>
<dbReference type="Gene3D" id="3.30.40.220">
    <property type="match status" value="1"/>
</dbReference>
<evidence type="ECO:0000313" key="1">
    <source>
        <dbReference type="EMBL" id="QHT87423.1"/>
    </source>
</evidence>